<reference evidence="1 2" key="1">
    <citation type="submission" date="2018-01" db="EMBL/GenBank/DDBJ databases">
        <title>A novel member of the phylum Bacteroidetes isolated from glacier ice.</title>
        <authorList>
            <person name="Liu Q."/>
            <person name="Xin Y.-H."/>
        </authorList>
    </citation>
    <scope>NUCLEOTIDE SEQUENCE [LARGE SCALE GENOMIC DNA]</scope>
    <source>
        <strain evidence="1 2">RB1R16</strain>
    </source>
</reference>
<evidence type="ECO:0000313" key="2">
    <source>
        <dbReference type="Proteomes" id="UP000239872"/>
    </source>
</evidence>
<dbReference type="Proteomes" id="UP000239872">
    <property type="component" value="Unassembled WGS sequence"/>
</dbReference>
<gene>
    <name evidence="1" type="ORF">CJD36_001075</name>
</gene>
<dbReference type="AlphaFoldDB" id="A0A2S7T0N2"/>
<protein>
    <submittedName>
        <fullName evidence="1">Uncharacterized protein</fullName>
    </submittedName>
</protein>
<dbReference type="EMBL" id="PPSL01000001">
    <property type="protein sequence ID" value="PQJ12375.1"/>
    <property type="molecule type" value="Genomic_DNA"/>
</dbReference>
<sequence length="83" mass="9806">MYHFRITKEEKGGYRFELDGIKILVDDYKVVNEEHIFTNPAKAVAFFDVENNLYGISNEPSYYRTAEEFFDAMSSQFYVFTHA</sequence>
<evidence type="ECO:0000313" key="1">
    <source>
        <dbReference type="EMBL" id="PQJ12375.1"/>
    </source>
</evidence>
<organism evidence="1 2">
    <name type="scientific">Flavipsychrobacter stenotrophus</name>
    <dbReference type="NCBI Taxonomy" id="2077091"/>
    <lineage>
        <taxon>Bacteria</taxon>
        <taxon>Pseudomonadati</taxon>
        <taxon>Bacteroidota</taxon>
        <taxon>Chitinophagia</taxon>
        <taxon>Chitinophagales</taxon>
        <taxon>Chitinophagaceae</taxon>
        <taxon>Flavipsychrobacter</taxon>
    </lineage>
</organism>
<name>A0A2S7T0N2_9BACT</name>
<accession>A0A2S7T0N2</accession>
<dbReference type="RefSeq" id="WP_105037259.1">
    <property type="nucleotide sequence ID" value="NZ_PPSL01000001.1"/>
</dbReference>
<comment type="caution">
    <text evidence="1">The sequence shown here is derived from an EMBL/GenBank/DDBJ whole genome shotgun (WGS) entry which is preliminary data.</text>
</comment>
<proteinExistence type="predicted"/>
<keyword evidence="2" id="KW-1185">Reference proteome</keyword>